<feature type="signal peptide" evidence="2">
    <location>
        <begin position="1"/>
        <end position="19"/>
    </location>
</feature>
<protein>
    <submittedName>
        <fullName evidence="4">T9SS type A sorting domain-containing protein</fullName>
    </submittedName>
</protein>
<dbReference type="InterPro" id="IPR026444">
    <property type="entry name" value="Secre_tail"/>
</dbReference>
<name>A0ABU7XT14_9FLAO</name>
<evidence type="ECO:0000256" key="1">
    <source>
        <dbReference type="ARBA" id="ARBA00022729"/>
    </source>
</evidence>
<dbReference type="RefSeq" id="WP_303306180.1">
    <property type="nucleotide sequence ID" value="NZ_JAODOP010000004.1"/>
</dbReference>
<dbReference type="EMBL" id="JAODOP010000004">
    <property type="protein sequence ID" value="MEF3833841.1"/>
    <property type="molecule type" value="Genomic_DNA"/>
</dbReference>
<keyword evidence="1 2" id="KW-0732">Signal</keyword>
<accession>A0ABU7XT14</accession>
<organism evidence="4 5">
    <name type="scientific">Flavivirga spongiicola</name>
    <dbReference type="NCBI Taxonomy" id="421621"/>
    <lineage>
        <taxon>Bacteria</taxon>
        <taxon>Pseudomonadati</taxon>
        <taxon>Bacteroidota</taxon>
        <taxon>Flavobacteriia</taxon>
        <taxon>Flavobacteriales</taxon>
        <taxon>Flavobacteriaceae</taxon>
        <taxon>Flavivirga</taxon>
    </lineage>
</organism>
<keyword evidence="5" id="KW-1185">Reference proteome</keyword>
<evidence type="ECO:0000313" key="5">
    <source>
        <dbReference type="Proteomes" id="UP001337305"/>
    </source>
</evidence>
<evidence type="ECO:0000256" key="2">
    <source>
        <dbReference type="SAM" id="SignalP"/>
    </source>
</evidence>
<dbReference type="Proteomes" id="UP001337305">
    <property type="component" value="Unassembled WGS sequence"/>
</dbReference>
<dbReference type="NCBIfam" id="TIGR04183">
    <property type="entry name" value="Por_Secre_tail"/>
    <property type="match status" value="1"/>
</dbReference>
<reference evidence="4 5" key="1">
    <citation type="submission" date="2022-09" db="EMBL/GenBank/DDBJ databases">
        <title>Genome sequencing of Flavivirga sp. MEBiC05379.</title>
        <authorList>
            <person name="Oh H.-M."/>
            <person name="Kwon K.K."/>
            <person name="Park M.J."/>
            <person name="Yang S.-H."/>
        </authorList>
    </citation>
    <scope>NUCLEOTIDE SEQUENCE [LARGE SCALE GENOMIC DNA]</scope>
    <source>
        <strain evidence="4 5">MEBiC05379</strain>
    </source>
</reference>
<sequence>MMKKITLLLILLTVSFGYAQSSPINFESDVTTGGNWVDAGVDVAIEDDPTPTAPANGKVGRLLTKAGGNPWQEAHLTMTTSAIDLTTATGGTKIVSVEVYSTTGNDFLLKVIDGINGAGNSEVPAAHNGTGWETLEFNFNNATVGGVPDGEYETFAFFPLYDISGGLPGGFIGTAGNSPVTTTFIDNVTFVEGSSLPIESCNDGIENQDETGIDCGGVCTACPEPAVPPTTAPAVPPARLAADVISIYGDAYGTPIGVANVPWDDSDFTVENIASNDVLKIDFGNFLGLSLGASVNASAMTHFHMDFWISDGFVAGQVFNPKWSNHAGGGAETDAFELTVAIGPTDVQTWVSIDVPLTNFANVRGSGVDARAELLEFLLTVSGTLDVGYLDNIYLHKNTTLGTEENEVASYKTYPNPTEDSWTVKTKSESISSIRVFDILGKSALSLAPNGSEAIIDGANLRSGLYFARIKTASGISSLKLVKK</sequence>
<feature type="chain" id="PRO_5046198115" evidence="2">
    <location>
        <begin position="20"/>
        <end position="484"/>
    </location>
</feature>
<evidence type="ECO:0000313" key="4">
    <source>
        <dbReference type="EMBL" id="MEF3833841.1"/>
    </source>
</evidence>
<dbReference type="Pfam" id="PF18962">
    <property type="entry name" value="Por_Secre_tail"/>
    <property type="match status" value="1"/>
</dbReference>
<evidence type="ECO:0000259" key="3">
    <source>
        <dbReference type="Pfam" id="PF18962"/>
    </source>
</evidence>
<comment type="caution">
    <text evidence="4">The sequence shown here is derived from an EMBL/GenBank/DDBJ whole genome shotgun (WGS) entry which is preliminary data.</text>
</comment>
<proteinExistence type="predicted"/>
<gene>
    <name evidence="4" type="ORF">N1F79_11920</name>
</gene>
<feature type="domain" description="Secretion system C-terminal sorting" evidence="3">
    <location>
        <begin position="414"/>
        <end position="480"/>
    </location>
</feature>